<dbReference type="InterPro" id="IPR020586">
    <property type="entry name" value="PSI_PsaA/B_CS"/>
</dbReference>
<dbReference type="Gene3D" id="1.20.1130.10">
    <property type="entry name" value="Photosystem I PsaA/PsaB"/>
    <property type="match status" value="1"/>
</dbReference>
<reference evidence="24" key="2">
    <citation type="journal article" date="2017" name="J. Anim. Genet.">
        <title>Multiple reference genome sequences of hot pepper reveal the massive evolution of plant disease resistance genes by retroduplication.</title>
        <authorList>
            <person name="Kim S."/>
            <person name="Park J."/>
            <person name="Yeom S.-I."/>
            <person name="Kim Y.-M."/>
            <person name="Seo E."/>
            <person name="Kim K.-T."/>
            <person name="Kim M.-S."/>
            <person name="Lee J.M."/>
            <person name="Cheong K."/>
            <person name="Shin H.-S."/>
            <person name="Kim S.-B."/>
            <person name="Han K."/>
            <person name="Lee J."/>
            <person name="Park M."/>
            <person name="Lee H.-A."/>
            <person name="Lee H.-Y."/>
            <person name="Lee Y."/>
            <person name="Oh S."/>
            <person name="Lee J.H."/>
            <person name="Choi E."/>
            <person name="Choi E."/>
            <person name="Lee S.E."/>
            <person name="Jeon J."/>
            <person name="Kim H."/>
            <person name="Choi G."/>
            <person name="Song H."/>
            <person name="Lee J."/>
            <person name="Lee S.-C."/>
            <person name="Kwon J.-K."/>
            <person name="Lee H.-Y."/>
            <person name="Koo N."/>
            <person name="Hong Y."/>
            <person name="Kim R.W."/>
            <person name="Kang W.-H."/>
            <person name="Huh J.H."/>
            <person name="Kang B.-C."/>
            <person name="Yang T.-J."/>
            <person name="Lee Y.-H."/>
            <person name="Bennetzen J.L."/>
            <person name="Choi D."/>
        </authorList>
    </citation>
    <scope>NUCLEOTIDE SEQUENCE [LARGE SCALE GENOMIC DNA]</scope>
    <source>
        <strain evidence="24">cv. PBC81</strain>
    </source>
</reference>
<feature type="transmembrane region" description="Helical" evidence="22">
    <location>
        <begin position="345"/>
        <end position="365"/>
    </location>
</feature>
<dbReference type="NCBIfam" id="TIGR01336">
    <property type="entry name" value="psaB"/>
    <property type="match status" value="1"/>
</dbReference>
<evidence type="ECO:0000256" key="19">
    <source>
        <dbReference type="ARBA" id="ARBA00023136"/>
    </source>
</evidence>
<keyword evidence="8" id="KW-0602">Photosynthesis</keyword>
<dbReference type="GO" id="GO:0016168">
    <property type="term" value="F:chlorophyll binding"/>
    <property type="evidence" value="ECO:0007669"/>
    <property type="project" value="UniProtKB-KW"/>
</dbReference>
<dbReference type="InterPro" id="IPR036408">
    <property type="entry name" value="PSI_PsaA/B_sf"/>
</dbReference>
<dbReference type="PANTHER" id="PTHR30128:SF19">
    <property type="entry name" value="PHOTOSYSTEM I P700 CHLOROPHYLL A APOPROTEIN A1-RELATED"/>
    <property type="match status" value="1"/>
</dbReference>
<evidence type="ECO:0000256" key="2">
    <source>
        <dbReference type="ARBA" id="ARBA00004141"/>
    </source>
</evidence>
<evidence type="ECO:0000256" key="3">
    <source>
        <dbReference type="ARBA" id="ARBA00010598"/>
    </source>
</evidence>
<proteinExistence type="inferred from homology"/>
<evidence type="ECO:0000256" key="5">
    <source>
        <dbReference type="ARBA" id="ARBA00022448"/>
    </source>
</evidence>
<keyword evidence="14 22" id="KW-1133">Transmembrane helix</keyword>
<evidence type="ECO:0000256" key="18">
    <source>
        <dbReference type="ARBA" id="ARBA00023014"/>
    </source>
</evidence>
<dbReference type="Proteomes" id="UP000224567">
    <property type="component" value="Unassembled WGS sequence"/>
</dbReference>
<evidence type="ECO:0000256" key="20">
    <source>
        <dbReference type="ARBA" id="ARBA00026002"/>
    </source>
</evidence>
<evidence type="ECO:0000256" key="21">
    <source>
        <dbReference type="ARBA" id="ARBA00048912"/>
    </source>
</evidence>
<dbReference type="PANTHER" id="PTHR30128">
    <property type="entry name" value="OUTER MEMBRANE PROTEIN, OMPA-RELATED"/>
    <property type="match status" value="1"/>
</dbReference>
<keyword evidence="13" id="KW-0249">Electron transport</keyword>
<evidence type="ECO:0000313" key="23">
    <source>
        <dbReference type="EMBL" id="PHT45141.1"/>
    </source>
</evidence>
<evidence type="ECO:0000256" key="7">
    <source>
        <dbReference type="ARBA" id="ARBA00022494"/>
    </source>
</evidence>
<evidence type="ECO:0000256" key="11">
    <source>
        <dbReference type="ARBA" id="ARBA00022836"/>
    </source>
</evidence>
<feature type="transmembrane region" description="Helical" evidence="22">
    <location>
        <begin position="30"/>
        <end position="49"/>
    </location>
</feature>
<evidence type="ECO:0000256" key="22">
    <source>
        <dbReference type="SAM" id="Phobius"/>
    </source>
</evidence>
<keyword evidence="15" id="KW-0157">Chromophore</keyword>
<keyword evidence="6" id="KW-0004">4Fe-4S</keyword>
<keyword evidence="24" id="KW-1185">Reference proteome</keyword>
<comment type="similarity">
    <text evidence="3">Belongs to the PsaA/PsaB family.</text>
</comment>
<evidence type="ECO:0000313" key="24">
    <source>
        <dbReference type="Proteomes" id="UP000224567"/>
    </source>
</evidence>
<dbReference type="EC" id="1.97.1.12" evidence="4"/>
<dbReference type="PROSITE" id="PS00419">
    <property type="entry name" value="PHOTOSYSTEM_I_PSAAB"/>
    <property type="match status" value="1"/>
</dbReference>
<keyword evidence="5" id="KW-0813">Transport</keyword>
<keyword evidence="18" id="KW-0411">Iron-sulfur</keyword>
<evidence type="ECO:0000256" key="17">
    <source>
        <dbReference type="ARBA" id="ARBA00023004"/>
    </source>
</evidence>
<protein>
    <recommendedName>
        <fullName evidence="4">photosystem I</fullName>
        <ecNumber evidence="4">1.97.1.12</ecNumber>
    </recommendedName>
</protein>
<dbReference type="Pfam" id="PF00223">
    <property type="entry name" value="PsaA_PsaB"/>
    <property type="match status" value="1"/>
</dbReference>
<evidence type="ECO:0000256" key="1">
    <source>
        <dbReference type="ARBA" id="ARBA00003162"/>
    </source>
</evidence>
<evidence type="ECO:0000256" key="14">
    <source>
        <dbReference type="ARBA" id="ARBA00022989"/>
    </source>
</evidence>
<comment type="catalytic activity">
    <reaction evidence="21">
        <text>reduced [plastocyanin] + hnu + oxidized [2Fe-2S]-[ferredoxin] = oxidized [plastocyanin] + reduced [2Fe-2S]-[ferredoxin]</text>
        <dbReference type="Rhea" id="RHEA:30407"/>
        <dbReference type="Rhea" id="RHEA-COMP:10000"/>
        <dbReference type="Rhea" id="RHEA-COMP:10001"/>
        <dbReference type="Rhea" id="RHEA-COMP:10039"/>
        <dbReference type="Rhea" id="RHEA-COMP:10040"/>
        <dbReference type="ChEBI" id="CHEBI:29036"/>
        <dbReference type="ChEBI" id="CHEBI:30212"/>
        <dbReference type="ChEBI" id="CHEBI:33737"/>
        <dbReference type="ChEBI" id="CHEBI:33738"/>
        <dbReference type="ChEBI" id="CHEBI:49552"/>
        <dbReference type="EC" id="1.97.1.12"/>
    </reaction>
</comment>
<feature type="transmembrane region" description="Helical" evidence="22">
    <location>
        <begin position="77"/>
        <end position="98"/>
    </location>
</feature>
<dbReference type="EMBL" id="MLFT02000006">
    <property type="protein sequence ID" value="PHT45141.1"/>
    <property type="molecule type" value="Genomic_DNA"/>
</dbReference>
<reference evidence="23 24" key="1">
    <citation type="journal article" date="2017" name="Genome Biol.">
        <title>New reference genome sequences of hot pepper reveal the massive evolution of plant disease-resistance genes by retroduplication.</title>
        <authorList>
            <person name="Kim S."/>
            <person name="Park J."/>
            <person name="Yeom S.I."/>
            <person name="Kim Y.M."/>
            <person name="Seo E."/>
            <person name="Kim K.T."/>
            <person name="Kim M.S."/>
            <person name="Lee J.M."/>
            <person name="Cheong K."/>
            <person name="Shin H.S."/>
            <person name="Kim S.B."/>
            <person name="Han K."/>
            <person name="Lee J."/>
            <person name="Park M."/>
            <person name="Lee H.A."/>
            <person name="Lee H.Y."/>
            <person name="Lee Y."/>
            <person name="Oh S."/>
            <person name="Lee J.H."/>
            <person name="Choi E."/>
            <person name="Choi E."/>
            <person name="Lee S.E."/>
            <person name="Jeon J."/>
            <person name="Kim H."/>
            <person name="Choi G."/>
            <person name="Song H."/>
            <person name="Lee J."/>
            <person name="Lee S.C."/>
            <person name="Kwon J.K."/>
            <person name="Lee H.Y."/>
            <person name="Koo N."/>
            <person name="Hong Y."/>
            <person name="Kim R.W."/>
            <person name="Kang W.H."/>
            <person name="Huh J.H."/>
            <person name="Kang B.C."/>
            <person name="Yang T.J."/>
            <person name="Lee Y.H."/>
            <person name="Bennetzen J.L."/>
            <person name="Choi D."/>
        </authorList>
    </citation>
    <scope>NUCLEOTIDE SEQUENCE [LARGE SCALE GENOMIC DNA]</scope>
    <source>
        <strain evidence="24">cv. PBC81</strain>
    </source>
</reference>
<evidence type="ECO:0000256" key="10">
    <source>
        <dbReference type="ARBA" id="ARBA00022723"/>
    </source>
</evidence>
<keyword evidence="19 22" id="KW-0472">Membrane</keyword>
<evidence type="ECO:0000256" key="4">
    <source>
        <dbReference type="ARBA" id="ARBA00013197"/>
    </source>
</evidence>
<evidence type="ECO:0000256" key="16">
    <source>
        <dbReference type="ARBA" id="ARBA00023002"/>
    </source>
</evidence>
<dbReference type="InterPro" id="IPR006244">
    <property type="entry name" value="PSI_PsaB"/>
</dbReference>
<evidence type="ECO:0000256" key="12">
    <source>
        <dbReference type="ARBA" id="ARBA00022842"/>
    </source>
</evidence>
<name>A0A2G2WIS8_CAPBA</name>
<keyword evidence="16" id="KW-0560">Oxidoreductase</keyword>
<evidence type="ECO:0000256" key="9">
    <source>
        <dbReference type="ARBA" id="ARBA00022692"/>
    </source>
</evidence>
<evidence type="ECO:0000256" key="13">
    <source>
        <dbReference type="ARBA" id="ARBA00022982"/>
    </source>
</evidence>
<keyword evidence="12" id="KW-0460">Magnesium</keyword>
<comment type="subcellular location">
    <subcellularLocation>
        <location evidence="2">Membrane</location>
        <topology evidence="2">Multi-pass membrane protein</topology>
    </subcellularLocation>
</comment>
<feature type="transmembrane region" description="Helical" evidence="22">
    <location>
        <begin position="118"/>
        <end position="138"/>
    </location>
</feature>
<keyword evidence="17" id="KW-0408">Iron</keyword>
<keyword evidence="11" id="KW-0603">Photosystem I</keyword>
<dbReference type="GO" id="GO:0015979">
    <property type="term" value="P:photosynthesis"/>
    <property type="evidence" value="ECO:0007669"/>
    <property type="project" value="UniProtKB-KW"/>
</dbReference>
<accession>A0A2G2WIS8</accession>
<evidence type="ECO:0000256" key="8">
    <source>
        <dbReference type="ARBA" id="ARBA00022531"/>
    </source>
</evidence>
<dbReference type="GO" id="GO:0046872">
    <property type="term" value="F:metal ion binding"/>
    <property type="evidence" value="ECO:0007669"/>
    <property type="project" value="UniProtKB-KW"/>
</dbReference>
<comment type="caution">
    <text evidence="23">The sequence shown here is derived from an EMBL/GenBank/DDBJ whole genome shotgun (WGS) entry which is preliminary data.</text>
</comment>
<dbReference type="OrthoDB" id="1904318at2759"/>
<dbReference type="GO" id="GO:0016491">
    <property type="term" value="F:oxidoreductase activity"/>
    <property type="evidence" value="ECO:0007669"/>
    <property type="project" value="UniProtKB-KW"/>
</dbReference>
<comment type="subunit">
    <text evidence="20">The PsaA/B heterodimer binds the P700 chlorophyll special pair and subsequent electron acceptors. PSI consists of a core antenna complex that captures photons, and an electron transfer chain that converts photonic excitation into a charge separation. The eukaryotic PSI reaction center is composed of at least 11 subunits.</text>
</comment>
<dbReference type="GO" id="GO:0009522">
    <property type="term" value="C:photosystem I"/>
    <property type="evidence" value="ECO:0007669"/>
    <property type="project" value="UniProtKB-KW"/>
</dbReference>
<dbReference type="GO" id="GO:0051539">
    <property type="term" value="F:4 iron, 4 sulfur cluster binding"/>
    <property type="evidence" value="ECO:0007669"/>
    <property type="project" value="UniProtKB-KW"/>
</dbReference>
<dbReference type="STRING" id="33114.A0A2G2WIS8"/>
<keyword evidence="7" id="KW-0148">Chlorophyll</keyword>
<evidence type="ECO:0000256" key="6">
    <source>
        <dbReference type="ARBA" id="ARBA00022485"/>
    </source>
</evidence>
<keyword evidence="9 22" id="KW-0812">Transmembrane</keyword>
<dbReference type="InterPro" id="IPR001280">
    <property type="entry name" value="PSI_PsaA/B"/>
</dbReference>
<dbReference type="GO" id="GO:0009535">
    <property type="term" value="C:chloroplast thylakoid membrane"/>
    <property type="evidence" value="ECO:0007669"/>
    <property type="project" value="TreeGrafter"/>
</dbReference>
<comment type="function">
    <text evidence="1">PsaA and PsaB bind P700, the primary electron donor of photosystem I (PSI), as well as the electron acceptors A0, A1 and FX. PSI is a plastocyanin-ferredoxin oxidoreductase, converting photonic excitation into a charge separation, which transfers an electron from the donor P700 chlorophyll pair to the spectroscopically characterized acceptors A0, A1, FX, FA and FB in turn. Oxidized P700 is reduced on the lumenal side of the thylakoid membrane by plastocyanin.</text>
</comment>
<sequence length="434" mass="48751">MKDLLDAHIPPGGRLGRGHKGLYDTINNSLHFQLGLALASLGVITSLVAQHMYSLPAYAFIAQDFTTQAALYTHHQYIAGFIMTGAFAHGAIFFIRDYNPEQNEDNVLARMLDHKEAIISHLSWASLFLGFPTLGLYVHNDIMLAFGTPENQIFIVPIFSQWIQSAHGKTSYGFDVLLSSTSGLTFNAGQSIWLPSWLNAVNENSNSLFLTIGPGDFLVHHAIALGLHTTTLILVKGALDARGSKLMPDKKDFGYSFPCDGPGRGGTCDISAWDAFYLAVFWMLNTIGWVTFYWHWKHITLWQGNVSQFNESFTYLMGWLRDYLWLNSSQLINGYNPVGMNSLSVWAWMFLFGHLVWAAGFMFLISWRGYWQELIETLAWAHERTPLANLIRWRDKPVALSIVQARLVGLAHFSVGYIFTYPAFLIASTSGKFG</sequence>
<dbReference type="AlphaFoldDB" id="A0A2G2WIS8"/>
<evidence type="ECO:0000256" key="15">
    <source>
        <dbReference type="ARBA" id="ARBA00022991"/>
    </source>
</evidence>
<feature type="transmembrane region" description="Helical" evidence="22">
    <location>
        <begin position="275"/>
        <end position="296"/>
    </location>
</feature>
<gene>
    <name evidence="23" type="ORF">CQW23_14299</name>
</gene>
<dbReference type="SUPFAM" id="SSF81558">
    <property type="entry name" value="Photosystem I subunits PsaA/PsaB"/>
    <property type="match status" value="1"/>
</dbReference>
<organism evidence="23 24">
    <name type="scientific">Capsicum baccatum</name>
    <name type="common">Peruvian pepper</name>
    <dbReference type="NCBI Taxonomy" id="33114"/>
    <lineage>
        <taxon>Eukaryota</taxon>
        <taxon>Viridiplantae</taxon>
        <taxon>Streptophyta</taxon>
        <taxon>Embryophyta</taxon>
        <taxon>Tracheophyta</taxon>
        <taxon>Spermatophyta</taxon>
        <taxon>Magnoliopsida</taxon>
        <taxon>eudicotyledons</taxon>
        <taxon>Gunneridae</taxon>
        <taxon>Pentapetalae</taxon>
        <taxon>asterids</taxon>
        <taxon>lamiids</taxon>
        <taxon>Solanales</taxon>
        <taxon>Solanaceae</taxon>
        <taxon>Solanoideae</taxon>
        <taxon>Capsiceae</taxon>
        <taxon>Capsicum</taxon>
    </lineage>
</organism>
<dbReference type="PRINTS" id="PR00257">
    <property type="entry name" value="PHOTSYSPSAAB"/>
</dbReference>
<keyword evidence="10" id="KW-0479">Metal-binding</keyword>